<dbReference type="PANTHER" id="PTHR48075">
    <property type="entry name" value="3-HYDROXYACYL-COA DEHYDROGENASE FAMILY PROTEIN"/>
    <property type="match status" value="1"/>
</dbReference>
<dbReference type="GO" id="GO:0006631">
    <property type="term" value="P:fatty acid metabolic process"/>
    <property type="evidence" value="ECO:0007669"/>
    <property type="project" value="InterPro"/>
</dbReference>
<dbReference type="EMBL" id="JAGMVJ010000006">
    <property type="protein sequence ID" value="KAH7089483.1"/>
    <property type="molecule type" value="Genomic_DNA"/>
</dbReference>
<sequence>MIMPGDKPVALVGAGTQGARLAYMWSQLGGSVNLIDQNEQQLEKAQGYIQSLRQASSPGPDGWGKVSTYSASRLSEAVLPAWLILECVPESLELKKKVIKNLNDVASPDTVIASNSSSYTISEIIKDIELDDRSRFLSLHSYWPPETSAIEVMGSEETSPEVISLMMEQCKLHKFMPFQVHKSSTGYIYNRIWAAIKREALLTVAEGVASPEEVDAIFKEVLKTPKGPCEQMDVVGLDVVLDIEEHYAETREGLPQAPRQYLKTMIAEGKLGVKSGRGFYDYGASASKAN</sequence>
<keyword evidence="2" id="KW-0560">Oxidoreductase</keyword>
<dbReference type="InterPro" id="IPR006176">
    <property type="entry name" value="3-OHacyl-CoA_DH_NAD-bd"/>
</dbReference>
<dbReference type="InterPro" id="IPR036291">
    <property type="entry name" value="NAD(P)-bd_dom_sf"/>
</dbReference>
<comment type="caution">
    <text evidence="6">The sequence shown here is derived from an EMBL/GenBank/DDBJ whole genome shotgun (WGS) entry which is preliminary data.</text>
</comment>
<evidence type="ECO:0000313" key="6">
    <source>
        <dbReference type="EMBL" id="KAH7089483.1"/>
    </source>
</evidence>
<dbReference type="InterPro" id="IPR013328">
    <property type="entry name" value="6PGD_dom2"/>
</dbReference>
<dbReference type="OrthoDB" id="5958943at2759"/>
<name>A0A8K0RBZ5_9PLEO</name>
<proteinExistence type="inferred from homology"/>
<dbReference type="InterPro" id="IPR006108">
    <property type="entry name" value="3HC_DH_C"/>
</dbReference>
<evidence type="ECO:0000259" key="4">
    <source>
        <dbReference type="Pfam" id="PF00725"/>
    </source>
</evidence>
<evidence type="ECO:0000259" key="5">
    <source>
        <dbReference type="Pfam" id="PF02737"/>
    </source>
</evidence>
<feature type="domain" description="3-hydroxyacyl-CoA dehydrogenase NAD binding" evidence="5">
    <location>
        <begin position="9"/>
        <end position="174"/>
    </location>
</feature>
<feature type="domain" description="3-hydroxyacyl-CoA dehydrogenase C-terminal" evidence="4">
    <location>
        <begin position="186"/>
        <end position="282"/>
    </location>
</feature>
<dbReference type="PIRSF" id="PIRSF000105">
    <property type="entry name" value="HCDH"/>
    <property type="match status" value="1"/>
</dbReference>
<dbReference type="Pfam" id="PF02737">
    <property type="entry name" value="3HCDH_N"/>
    <property type="match status" value="1"/>
</dbReference>
<dbReference type="Gene3D" id="3.40.50.720">
    <property type="entry name" value="NAD(P)-binding Rossmann-like Domain"/>
    <property type="match status" value="1"/>
</dbReference>
<evidence type="ECO:0000256" key="2">
    <source>
        <dbReference type="ARBA" id="ARBA00023002"/>
    </source>
</evidence>
<organism evidence="6 7">
    <name type="scientific">Paraphoma chrysanthemicola</name>
    <dbReference type="NCBI Taxonomy" id="798071"/>
    <lineage>
        <taxon>Eukaryota</taxon>
        <taxon>Fungi</taxon>
        <taxon>Dikarya</taxon>
        <taxon>Ascomycota</taxon>
        <taxon>Pezizomycotina</taxon>
        <taxon>Dothideomycetes</taxon>
        <taxon>Pleosporomycetidae</taxon>
        <taxon>Pleosporales</taxon>
        <taxon>Pleosporineae</taxon>
        <taxon>Phaeosphaeriaceae</taxon>
        <taxon>Paraphoma</taxon>
    </lineage>
</organism>
<dbReference type="Proteomes" id="UP000813461">
    <property type="component" value="Unassembled WGS sequence"/>
</dbReference>
<evidence type="ECO:0000256" key="1">
    <source>
        <dbReference type="ARBA" id="ARBA00009463"/>
    </source>
</evidence>
<dbReference type="Gene3D" id="1.10.1040.10">
    <property type="entry name" value="N-(1-d-carboxylethyl)-l-norvaline Dehydrogenase, domain 2"/>
    <property type="match status" value="1"/>
</dbReference>
<gene>
    <name evidence="6" type="ORF">FB567DRAFT_301884</name>
</gene>
<dbReference type="GO" id="GO:0016616">
    <property type="term" value="F:oxidoreductase activity, acting on the CH-OH group of donors, NAD or NADP as acceptor"/>
    <property type="evidence" value="ECO:0007669"/>
    <property type="project" value="InterPro"/>
</dbReference>
<dbReference type="AlphaFoldDB" id="A0A8K0RBZ5"/>
<comment type="similarity">
    <text evidence="1">Belongs to the 3-hydroxyacyl-CoA dehydrogenase family.</text>
</comment>
<accession>A0A8K0RBZ5</accession>
<evidence type="ECO:0000256" key="3">
    <source>
        <dbReference type="PIRSR" id="PIRSR000105-1"/>
    </source>
</evidence>
<dbReference type="PANTHER" id="PTHR48075:SF3">
    <property type="entry name" value="3-HYDROXYACYL-COA DEHYDROGENASE"/>
    <property type="match status" value="1"/>
</dbReference>
<protein>
    <submittedName>
        <fullName evidence="6">3-hydroxyacyl-CoA dehydrogenase</fullName>
    </submittedName>
</protein>
<dbReference type="InterPro" id="IPR008927">
    <property type="entry name" value="6-PGluconate_DH-like_C_sf"/>
</dbReference>
<dbReference type="SUPFAM" id="SSF51735">
    <property type="entry name" value="NAD(P)-binding Rossmann-fold domains"/>
    <property type="match status" value="1"/>
</dbReference>
<dbReference type="SUPFAM" id="SSF48179">
    <property type="entry name" value="6-phosphogluconate dehydrogenase C-terminal domain-like"/>
    <property type="match status" value="1"/>
</dbReference>
<feature type="site" description="Important for catalytic activity" evidence="3">
    <location>
        <position position="140"/>
    </location>
</feature>
<dbReference type="InterPro" id="IPR022694">
    <property type="entry name" value="3-OHacyl-CoA_DH"/>
</dbReference>
<dbReference type="GO" id="GO:0070403">
    <property type="term" value="F:NAD+ binding"/>
    <property type="evidence" value="ECO:0007669"/>
    <property type="project" value="InterPro"/>
</dbReference>
<keyword evidence="7" id="KW-1185">Reference proteome</keyword>
<dbReference type="Pfam" id="PF00725">
    <property type="entry name" value="3HCDH"/>
    <property type="match status" value="1"/>
</dbReference>
<reference evidence="6" key="1">
    <citation type="journal article" date="2021" name="Nat. Commun.">
        <title>Genetic determinants of endophytism in the Arabidopsis root mycobiome.</title>
        <authorList>
            <person name="Mesny F."/>
            <person name="Miyauchi S."/>
            <person name="Thiergart T."/>
            <person name="Pickel B."/>
            <person name="Atanasova L."/>
            <person name="Karlsson M."/>
            <person name="Huettel B."/>
            <person name="Barry K.W."/>
            <person name="Haridas S."/>
            <person name="Chen C."/>
            <person name="Bauer D."/>
            <person name="Andreopoulos W."/>
            <person name="Pangilinan J."/>
            <person name="LaButti K."/>
            <person name="Riley R."/>
            <person name="Lipzen A."/>
            <person name="Clum A."/>
            <person name="Drula E."/>
            <person name="Henrissat B."/>
            <person name="Kohler A."/>
            <person name="Grigoriev I.V."/>
            <person name="Martin F.M."/>
            <person name="Hacquard S."/>
        </authorList>
    </citation>
    <scope>NUCLEOTIDE SEQUENCE</scope>
    <source>
        <strain evidence="6">MPI-SDFR-AT-0120</strain>
    </source>
</reference>
<evidence type="ECO:0000313" key="7">
    <source>
        <dbReference type="Proteomes" id="UP000813461"/>
    </source>
</evidence>